<dbReference type="PANTHER" id="PTHR33778:SF1">
    <property type="entry name" value="MAGNESIUM TRANSPORTER YHID-RELATED"/>
    <property type="match status" value="1"/>
</dbReference>
<evidence type="ECO:0000256" key="3">
    <source>
        <dbReference type="ARBA" id="ARBA00022475"/>
    </source>
</evidence>
<feature type="transmembrane region" description="Helical" evidence="7">
    <location>
        <begin position="79"/>
        <end position="98"/>
    </location>
</feature>
<dbReference type="PANTHER" id="PTHR33778">
    <property type="entry name" value="PROTEIN MGTC"/>
    <property type="match status" value="1"/>
</dbReference>
<dbReference type="PRINTS" id="PR01837">
    <property type="entry name" value="MGTCSAPBPROT"/>
</dbReference>
<dbReference type="AlphaFoldDB" id="A0A4S4BL71"/>
<keyword evidence="5 7" id="KW-1133">Transmembrane helix</keyword>
<evidence type="ECO:0000256" key="6">
    <source>
        <dbReference type="ARBA" id="ARBA00023136"/>
    </source>
</evidence>
<keyword evidence="6 7" id="KW-0472">Membrane</keyword>
<feature type="transmembrane region" description="Helical" evidence="7">
    <location>
        <begin position="105"/>
        <end position="122"/>
    </location>
</feature>
<keyword evidence="3" id="KW-1003">Cell membrane</keyword>
<evidence type="ECO:0000313" key="9">
    <source>
        <dbReference type="EMBL" id="THF75496.1"/>
    </source>
</evidence>
<gene>
    <name evidence="9" type="ORF">E6C55_21870</name>
</gene>
<accession>A0A4S4BL71</accession>
<comment type="caution">
    <text evidence="9">The sequence shown here is derived from an EMBL/GenBank/DDBJ whole genome shotgun (WGS) entry which is preliminary data.</text>
</comment>
<feature type="transmembrane region" description="Helical" evidence="7">
    <location>
        <begin position="47"/>
        <end position="67"/>
    </location>
</feature>
<dbReference type="EMBL" id="SSOB01000031">
    <property type="protein sequence ID" value="THF75496.1"/>
    <property type="molecule type" value="Genomic_DNA"/>
</dbReference>
<dbReference type="Proteomes" id="UP000310636">
    <property type="component" value="Unassembled WGS sequence"/>
</dbReference>
<evidence type="ECO:0000259" key="8">
    <source>
        <dbReference type="Pfam" id="PF02308"/>
    </source>
</evidence>
<organism evidence="9 10">
    <name type="scientific">Cohnella fermenti</name>
    <dbReference type="NCBI Taxonomy" id="2565925"/>
    <lineage>
        <taxon>Bacteria</taxon>
        <taxon>Bacillati</taxon>
        <taxon>Bacillota</taxon>
        <taxon>Bacilli</taxon>
        <taxon>Bacillales</taxon>
        <taxon>Paenibacillaceae</taxon>
        <taxon>Cohnella</taxon>
    </lineage>
</organism>
<dbReference type="Pfam" id="PF02308">
    <property type="entry name" value="MgtC"/>
    <property type="match status" value="1"/>
</dbReference>
<feature type="domain" description="MgtC/SapB/SrpB/YhiD N-terminal" evidence="8">
    <location>
        <begin position="23"/>
        <end position="151"/>
    </location>
</feature>
<evidence type="ECO:0000256" key="1">
    <source>
        <dbReference type="ARBA" id="ARBA00004651"/>
    </source>
</evidence>
<dbReference type="OrthoDB" id="9811198at2"/>
<name>A0A4S4BL71_9BACL</name>
<comment type="subcellular location">
    <subcellularLocation>
        <location evidence="1">Cell membrane</location>
        <topology evidence="1">Multi-pass membrane protein</topology>
    </subcellularLocation>
</comment>
<protein>
    <submittedName>
        <fullName evidence="9">MgtC/SapB family protein</fullName>
    </submittedName>
</protein>
<evidence type="ECO:0000256" key="2">
    <source>
        <dbReference type="ARBA" id="ARBA00009298"/>
    </source>
</evidence>
<dbReference type="InterPro" id="IPR049177">
    <property type="entry name" value="MgtC_SapB_SrpB_YhiD_N"/>
</dbReference>
<evidence type="ECO:0000256" key="5">
    <source>
        <dbReference type="ARBA" id="ARBA00022989"/>
    </source>
</evidence>
<dbReference type="RefSeq" id="WP_136371944.1">
    <property type="nucleotide sequence ID" value="NZ_SSOB01000031.1"/>
</dbReference>
<evidence type="ECO:0000256" key="7">
    <source>
        <dbReference type="SAM" id="Phobius"/>
    </source>
</evidence>
<proteinExistence type="inferred from homology"/>
<feature type="transmembrane region" description="Helical" evidence="7">
    <location>
        <begin position="18"/>
        <end position="35"/>
    </location>
</feature>
<sequence>MTLPADHPELWHISAYELSFRIFISIVLGGIIGLERERGQHPAGFRTHILVCVGSALITLTSIYGFAQFAYETNVRMDPARLAAQIVSGIGFLGAGTIMRHGGNVSGLTTAASLWVVAAIGIGTGAGFYYASALTTIIVFVSLFALNIMEKKWLSAGRREEYSIQLAEDRDIEPLLRLLSEERIAIHSMTVERSGGSAGVRIHFIVKNGKRGIREKMASLLAGRPGLLNVEVNRSVSP</sequence>
<evidence type="ECO:0000256" key="4">
    <source>
        <dbReference type="ARBA" id="ARBA00022692"/>
    </source>
</evidence>
<reference evidence="9 10" key="1">
    <citation type="submission" date="2019-04" db="EMBL/GenBank/DDBJ databases">
        <title>Cohnella sp. nov. isolated from preserved vegetables.</title>
        <authorList>
            <person name="Lin S.-Y."/>
            <person name="Hung M.-H."/>
            <person name="Young C.-C."/>
        </authorList>
    </citation>
    <scope>NUCLEOTIDE SEQUENCE [LARGE SCALE GENOMIC DNA]</scope>
    <source>
        <strain evidence="9 10">CC-MHH1044</strain>
    </source>
</reference>
<keyword evidence="10" id="KW-1185">Reference proteome</keyword>
<keyword evidence="4 7" id="KW-0812">Transmembrane</keyword>
<dbReference type="InterPro" id="IPR003416">
    <property type="entry name" value="MgtC/SapB/SrpB/YhiD_fam"/>
</dbReference>
<evidence type="ECO:0000313" key="10">
    <source>
        <dbReference type="Proteomes" id="UP000310636"/>
    </source>
</evidence>
<feature type="transmembrane region" description="Helical" evidence="7">
    <location>
        <begin position="128"/>
        <end position="149"/>
    </location>
</feature>
<comment type="similarity">
    <text evidence="2">Belongs to the MgtC/SapB family.</text>
</comment>
<dbReference type="GO" id="GO:0005886">
    <property type="term" value="C:plasma membrane"/>
    <property type="evidence" value="ECO:0007669"/>
    <property type="project" value="UniProtKB-SubCell"/>
</dbReference>